<dbReference type="EMBL" id="HBKQ01028584">
    <property type="protein sequence ID" value="CAE2247198.1"/>
    <property type="molecule type" value="Transcribed_RNA"/>
</dbReference>
<protein>
    <submittedName>
        <fullName evidence="2">Uncharacterized protein</fullName>
    </submittedName>
</protein>
<proteinExistence type="predicted"/>
<feature type="region of interest" description="Disordered" evidence="1">
    <location>
        <begin position="71"/>
        <end position="99"/>
    </location>
</feature>
<reference evidence="2" key="1">
    <citation type="submission" date="2021-01" db="EMBL/GenBank/DDBJ databases">
        <authorList>
            <person name="Corre E."/>
            <person name="Pelletier E."/>
            <person name="Niang G."/>
            <person name="Scheremetjew M."/>
            <person name="Finn R."/>
            <person name="Kale V."/>
            <person name="Holt S."/>
            <person name="Cochrane G."/>
            <person name="Meng A."/>
            <person name="Brown T."/>
            <person name="Cohen L."/>
        </authorList>
    </citation>
    <scope>NUCLEOTIDE SEQUENCE</scope>
    <source>
        <strain evidence="2">Isolate 1302-5</strain>
    </source>
</reference>
<name>A0A6U6FVL5_9STRA</name>
<evidence type="ECO:0000313" key="2">
    <source>
        <dbReference type="EMBL" id="CAE2247197.1"/>
    </source>
</evidence>
<dbReference type="EMBL" id="HBKQ01028583">
    <property type="protein sequence ID" value="CAE2247197.1"/>
    <property type="molecule type" value="Transcribed_RNA"/>
</dbReference>
<evidence type="ECO:0000313" key="3">
    <source>
        <dbReference type="EMBL" id="CAE2247198.1"/>
    </source>
</evidence>
<gene>
    <name evidence="2" type="ORF">OAUR00152_LOCUS19399</name>
    <name evidence="3" type="ORF">OAUR00152_LOCUS19400</name>
</gene>
<dbReference type="AlphaFoldDB" id="A0A6U6FVL5"/>
<sequence length="99" mass="11093">MADPSSLRAWGQAKIREEHLCSTQNKTCTVTFCCCFLLILAIQTHRGSNKGGIFATNPSLSTPLQSLHWKMTKEESDESSQKVHSILLHESSHKDSQYT</sequence>
<feature type="compositionally biased region" description="Basic and acidic residues" evidence="1">
    <location>
        <begin position="90"/>
        <end position="99"/>
    </location>
</feature>
<organism evidence="2">
    <name type="scientific">Odontella aurita</name>
    <dbReference type="NCBI Taxonomy" id="265563"/>
    <lineage>
        <taxon>Eukaryota</taxon>
        <taxon>Sar</taxon>
        <taxon>Stramenopiles</taxon>
        <taxon>Ochrophyta</taxon>
        <taxon>Bacillariophyta</taxon>
        <taxon>Mediophyceae</taxon>
        <taxon>Biddulphiophycidae</taxon>
        <taxon>Eupodiscales</taxon>
        <taxon>Odontellaceae</taxon>
        <taxon>Odontella</taxon>
    </lineage>
</organism>
<evidence type="ECO:0000256" key="1">
    <source>
        <dbReference type="SAM" id="MobiDB-lite"/>
    </source>
</evidence>
<accession>A0A6U6FVL5</accession>